<dbReference type="Pfam" id="PF00356">
    <property type="entry name" value="LacI"/>
    <property type="match status" value="1"/>
</dbReference>
<dbReference type="PROSITE" id="PS50932">
    <property type="entry name" value="HTH_LACI_2"/>
    <property type="match status" value="1"/>
</dbReference>
<keyword evidence="3" id="KW-0804">Transcription</keyword>
<evidence type="ECO:0000256" key="3">
    <source>
        <dbReference type="ARBA" id="ARBA00023163"/>
    </source>
</evidence>
<keyword evidence="6" id="KW-1185">Reference proteome</keyword>
<keyword evidence="2" id="KW-0238">DNA-binding</keyword>
<evidence type="ECO:0000313" key="5">
    <source>
        <dbReference type="EMBL" id="ANU78336.1"/>
    </source>
</evidence>
<keyword evidence="1" id="KW-0805">Transcription regulation</keyword>
<dbReference type="GO" id="GO:0003700">
    <property type="term" value="F:DNA-binding transcription factor activity"/>
    <property type="evidence" value="ECO:0007669"/>
    <property type="project" value="TreeGrafter"/>
</dbReference>
<gene>
    <name evidence="5" type="ORF">A4V09_22825</name>
</gene>
<reference evidence="5" key="1">
    <citation type="submission" date="2017-04" db="EMBL/GenBank/DDBJ databases">
        <title>Complete Genome Sequences of Twelve Strains of a Stable Defined Moderately Diverse Mouse Microbiota 2 (sDMDMm2).</title>
        <authorList>
            <person name="Uchimura Y."/>
            <person name="Wyss M."/>
            <person name="Brugiroux S."/>
            <person name="Limenitakis J.P."/>
            <person name="Stecher B."/>
            <person name="McCoy K.D."/>
            <person name="Macpherson A.J."/>
        </authorList>
    </citation>
    <scope>NUCLEOTIDE SEQUENCE</scope>
    <source>
        <strain evidence="5">YL58</strain>
    </source>
</reference>
<sequence length="345" mass="38593">MGKERVSIYHIAKEAGVSPATVSRVLTGNANVSTEKRIKVEALIRKYDFRPNAMARSLSSTKTKLIGFLIPDIRNPFYATLAVACERAANERGYSLMLSNYLNDMELQEQNLQKMIEMRVDALIMIGGKVDEMVSDEEYVEKINQITDTIPVVITGKLDGSDCYQVNIDQKKAMEDAMEHLIGYGHQKIALIGGRRDVNSTYTKRVTYRSSLRKHGIAFSADDIVETPEYSVECGLQVMDRIFDSGQELPTAVIAINDFMAMGIMQSIRRHGLFIPEDISILSFDDTFIAESETPCLTSVGYNYDRFANTLVETAIMAIEGKDPSKMQLIPPKLVIRESTAKYNG</sequence>
<dbReference type="GO" id="GO:0000976">
    <property type="term" value="F:transcription cis-regulatory region binding"/>
    <property type="evidence" value="ECO:0007669"/>
    <property type="project" value="TreeGrafter"/>
</dbReference>
<dbReference type="SMART" id="SM00354">
    <property type="entry name" value="HTH_LACI"/>
    <property type="match status" value="1"/>
</dbReference>
<dbReference type="SUPFAM" id="SSF53822">
    <property type="entry name" value="Periplasmic binding protein-like I"/>
    <property type="match status" value="1"/>
</dbReference>
<dbReference type="KEGG" id="byl:A4V09_22825"/>
<dbReference type="RefSeq" id="WP_065544419.1">
    <property type="nucleotide sequence ID" value="NZ_CP015405.2"/>
</dbReference>
<dbReference type="AlphaFoldDB" id="A0A1C7IF43"/>
<dbReference type="InterPro" id="IPR046335">
    <property type="entry name" value="LacI/GalR-like_sensor"/>
</dbReference>
<dbReference type="Gene3D" id="3.40.50.2300">
    <property type="match status" value="2"/>
</dbReference>
<proteinExistence type="predicted"/>
<dbReference type="InterPro" id="IPR000843">
    <property type="entry name" value="HTH_LacI"/>
</dbReference>
<dbReference type="CDD" id="cd06267">
    <property type="entry name" value="PBP1_LacI_sugar_binding-like"/>
    <property type="match status" value="1"/>
</dbReference>
<feature type="domain" description="HTH lacI-type" evidence="4">
    <location>
        <begin position="6"/>
        <end position="60"/>
    </location>
</feature>
<dbReference type="SUPFAM" id="SSF47413">
    <property type="entry name" value="lambda repressor-like DNA-binding domains"/>
    <property type="match status" value="1"/>
</dbReference>
<dbReference type="STRING" id="1796616.A4V09_22825"/>
<dbReference type="InterPro" id="IPR010982">
    <property type="entry name" value="Lambda_DNA-bd_dom_sf"/>
</dbReference>
<accession>A0A1C7IF43</accession>
<name>A0A1C7IF43_9FIRM</name>
<dbReference type="InterPro" id="IPR028082">
    <property type="entry name" value="Peripla_BP_I"/>
</dbReference>
<protein>
    <submittedName>
        <fullName evidence="5">LacI family transcriptional regulator</fullName>
    </submittedName>
</protein>
<dbReference type="OrthoDB" id="9789891at2"/>
<evidence type="ECO:0000256" key="1">
    <source>
        <dbReference type="ARBA" id="ARBA00023015"/>
    </source>
</evidence>
<evidence type="ECO:0000259" key="4">
    <source>
        <dbReference type="PROSITE" id="PS50932"/>
    </source>
</evidence>
<organism evidence="5 6">
    <name type="scientific">Blautia pseudococcoides</name>
    <dbReference type="NCBI Taxonomy" id="1796616"/>
    <lineage>
        <taxon>Bacteria</taxon>
        <taxon>Bacillati</taxon>
        <taxon>Bacillota</taxon>
        <taxon>Clostridia</taxon>
        <taxon>Lachnospirales</taxon>
        <taxon>Lachnospiraceae</taxon>
        <taxon>Blautia</taxon>
    </lineage>
</organism>
<dbReference type="PANTHER" id="PTHR30146">
    <property type="entry name" value="LACI-RELATED TRANSCRIPTIONAL REPRESSOR"/>
    <property type="match status" value="1"/>
</dbReference>
<dbReference type="Pfam" id="PF13377">
    <property type="entry name" value="Peripla_BP_3"/>
    <property type="match status" value="1"/>
</dbReference>
<dbReference type="EMBL" id="CP015405">
    <property type="protein sequence ID" value="ANU78336.1"/>
    <property type="molecule type" value="Genomic_DNA"/>
</dbReference>
<dbReference type="Gene3D" id="1.10.260.40">
    <property type="entry name" value="lambda repressor-like DNA-binding domains"/>
    <property type="match status" value="1"/>
</dbReference>
<evidence type="ECO:0000313" key="6">
    <source>
        <dbReference type="Proteomes" id="UP000092574"/>
    </source>
</evidence>
<dbReference type="CDD" id="cd01392">
    <property type="entry name" value="HTH_LacI"/>
    <property type="match status" value="1"/>
</dbReference>
<dbReference type="PANTHER" id="PTHR30146:SF109">
    <property type="entry name" value="HTH-TYPE TRANSCRIPTIONAL REGULATOR GALS"/>
    <property type="match status" value="1"/>
</dbReference>
<evidence type="ECO:0000256" key="2">
    <source>
        <dbReference type="ARBA" id="ARBA00023125"/>
    </source>
</evidence>
<dbReference type="Proteomes" id="UP000092574">
    <property type="component" value="Chromosome"/>
</dbReference>